<evidence type="ECO:0000259" key="2">
    <source>
        <dbReference type="PROSITE" id="PS50106"/>
    </source>
</evidence>
<name>A0A7S2L195_9STRA</name>
<dbReference type="Gene3D" id="3.30.1520.10">
    <property type="entry name" value="Phox-like domain"/>
    <property type="match status" value="1"/>
</dbReference>
<gene>
    <name evidence="3" type="ORF">SMAR0320_LOCUS7195</name>
</gene>
<feature type="compositionally biased region" description="Polar residues" evidence="1">
    <location>
        <begin position="697"/>
        <end position="721"/>
    </location>
</feature>
<dbReference type="AlphaFoldDB" id="A0A7S2L195"/>
<feature type="compositionally biased region" description="Basic and acidic residues" evidence="1">
    <location>
        <begin position="266"/>
        <end position="277"/>
    </location>
</feature>
<dbReference type="InterPro" id="IPR001478">
    <property type="entry name" value="PDZ"/>
</dbReference>
<dbReference type="GO" id="GO:0035091">
    <property type="term" value="F:phosphatidylinositol binding"/>
    <property type="evidence" value="ECO:0007669"/>
    <property type="project" value="InterPro"/>
</dbReference>
<feature type="region of interest" description="Disordered" evidence="1">
    <location>
        <begin position="590"/>
        <end position="611"/>
    </location>
</feature>
<dbReference type="EMBL" id="HBGZ01010079">
    <property type="protein sequence ID" value="CAD9591666.1"/>
    <property type="molecule type" value="Transcribed_RNA"/>
</dbReference>
<dbReference type="InterPro" id="IPR036034">
    <property type="entry name" value="PDZ_sf"/>
</dbReference>
<feature type="region of interest" description="Disordered" evidence="1">
    <location>
        <begin position="218"/>
        <end position="310"/>
    </location>
</feature>
<protein>
    <recommendedName>
        <fullName evidence="2">PDZ domain-containing protein</fullName>
    </recommendedName>
</protein>
<feature type="region of interest" description="Disordered" evidence="1">
    <location>
        <begin position="449"/>
        <end position="531"/>
    </location>
</feature>
<dbReference type="SUPFAM" id="SSF50156">
    <property type="entry name" value="PDZ domain-like"/>
    <property type="match status" value="1"/>
</dbReference>
<dbReference type="PROSITE" id="PS50106">
    <property type="entry name" value="PDZ"/>
    <property type="match status" value="1"/>
</dbReference>
<dbReference type="InterPro" id="IPR036871">
    <property type="entry name" value="PX_dom_sf"/>
</dbReference>
<feature type="compositionally biased region" description="Low complexity" evidence="1">
    <location>
        <begin position="590"/>
        <end position="600"/>
    </location>
</feature>
<evidence type="ECO:0000256" key="1">
    <source>
        <dbReference type="SAM" id="MobiDB-lite"/>
    </source>
</evidence>
<organism evidence="3">
    <name type="scientific">Skeletonema marinoi</name>
    <dbReference type="NCBI Taxonomy" id="267567"/>
    <lineage>
        <taxon>Eukaryota</taxon>
        <taxon>Sar</taxon>
        <taxon>Stramenopiles</taxon>
        <taxon>Ochrophyta</taxon>
        <taxon>Bacillariophyta</taxon>
        <taxon>Coscinodiscophyceae</taxon>
        <taxon>Thalassiosirophycidae</taxon>
        <taxon>Thalassiosirales</taxon>
        <taxon>Skeletonemataceae</taxon>
        <taxon>Skeletonema</taxon>
        <taxon>Skeletonema marinoi-dohrnii complex</taxon>
    </lineage>
</organism>
<proteinExistence type="predicted"/>
<feature type="compositionally biased region" description="Polar residues" evidence="1">
    <location>
        <begin position="297"/>
        <end position="310"/>
    </location>
</feature>
<dbReference type="SUPFAM" id="SSF64268">
    <property type="entry name" value="PX domain"/>
    <property type="match status" value="1"/>
</dbReference>
<dbReference type="Gene3D" id="2.30.42.10">
    <property type="match status" value="1"/>
</dbReference>
<feature type="domain" description="PDZ" evidence="2">
    <location>
        <begin position="85"/>
        <end position="121"/>
    </location>
</feature>
<sequence>MSFRHNSSLLAARSENNNNNIVTIDLSHHPPNGKLGMLLAPGSLPTPISSDNTSSTTQNAAAALPTASNVTLVAGWEHGNNQQLGPIQRSGMVRLGDRLVRINGRDVTDWTFREVMDILKELITTTNQTTATSSEITPKHKRKKKLSTLGFAPSGTDEWSRGVIVGGEEFNSSSMLFGLFQSHESNMSPHVISKSKYSFVSFVGRWRVVDESVIDAASQTSATRTRRDVGKGMEQPQQDDDRQQQQQQQQQQRQTSENSTDLLEEQLNKEPSMKFDGDGPIDIPEHDDEQHDEVMENHQQSPKQAATTTPSIFSSEAEAEWHKEITEFQEKNPPQPKKIVQYEIQCHLLLRDPNSFKSSNNNHTSHHHHGIMNKNNIHHSWSVWKRYSEFQSLDIELRHTFGWQMDATDDGKGIIFPGVHGLESWWYGWRNGGGYLTSLMGGSYGVEVDNDDGDNARVDEETDNGNKKEKRKNADKSSSGISGFFSNTNATTETAAATSSTSAHRNHDEDSNNHASISSSSSTTTTTCPYPKPFIEKRQKELTAYWISLSRVEDIFEFSDVNSHRFGTLMASFLEVDQVLLSRRSNSRATAGAGAGTASNQQRYHQPTSPSRLTVPVIHEDETELYSFGARKSEQWLSPMTPAREFSGITFNDDDVSMLSDGTGANAYLTNLQNNPSPVPARRLLVDNVPAQFASNNPLPLTVENRSTAENRSVSSRSTNRIGGRGASRRPKPAFQRQFME</sequence>
<feature type="compositionally biased region" description="Basic and acidic residues" evidence="1">
    <location>
        <begin position="454"/>
        <end position="475"/>
    </location>
</feature>
<feature type="region of interest" description="Disordered" evidence="1">
    <location>
        <begin position="697"/>
        <end position="741"/>
    </location>
</feature>
<dbReference type="CDD" id="cd06093">
    <property type="entry name" value="PX_domain"/>
    <property type="match status" value="1"/>
</dbReference>
<feature type="compositionally biased region" description="Polar residues" evidence="1">
    <location>
        <begin position="476"/>
        <end position="485"/>
    </location>
</feature>
<accession>A0A7S2L195</accession>
<evidence type="ECO:0000313" key="3">
    <source>
        <dbReference type="EMBL" id="CAD9591666.1"/>
    </source>
</evidence>
<dbReference type="CDD" id="cd00136">
    <property type="entry name" value="PDZ_canonical"/>
    <property type="match status" value="1"/>
</dbReference>
<feature type="compositionally biased region" description="Low complexity" evidence="1">
    <location>
        <begin position="244"/>
        <end position="254"/>
    </location>
</feature>
<reference evidence="3" key="1">
    <citation type="submission" date="2021-01" db="EMBL/GenBank/DDBJ databases">
        <authorList>
            <person name="Corre E."/>
            <person name="Pelletier E."/>
            <person name="Niang G."/>
            <person name="Scheremetjew M."/>
            <person name="Finn R."/>
            <person name="Kale V."/>
            <person name="Holt S."/>
            <person name="Cochrane G."/>
            <person name="Meng A."/>
            <person name="Brown T."/>
            <person name="Cohen L."/>
        </authorList>
    </citation>
    <scope>NUCLEOTIDE SEQUENCE</scope>
    <source>
        <strain evidence="3">SM1012Den-03</strain>
    </source>
</reference>
<feature type="compositionally biased region" description="Low complexity" evidence="1">
    <location>
        <begin position="486"/>
        <end position="503"/>
    </location>
</feature>
<feature type="compositionally biased region" description="Polar residues" evidence="1">
    <location>
        <begin position="601"/>
        <end position="611"/>
    </location>
</feature>
<feature type="compositionally biased region" description="Low complexity" evidence="1">
    <location>
        <begin position="518"/>
        <end position="527"/>
    </location>
</feature>